<name>A0A812L136_9DINO</name>
<dbReference type="GO" id="GO:0016787">
    <property type="term" value="F:hydrolase activity"/>
    <property type="evidence" value="ECO:0007669"/>
    <property type="project" value="UniProtKB-KW"/>
</dbReference>
<dbReference type="InterPro" id="IPR050300">
    <property type="entry name" value="GDXG_lipolytic_enzyme"/>
</dbReference>
<dbReference type="OrthoDB" id="437855at2759"/>
<dbReference type="AlphaFoldDB" id="A0A812L136"/>
<dbReference type="PANTHER" id="PTHR48081:SF8">
    <property type="entry name" value="ALPHA_BETA HYDROLASE FOLD-3 DOMAIN-CONTAINING PROTEIN-RELATED"/>
    <property type="match status" value="1"/>
</dbReference>
<organism evidence="5 6">
    <name type="scientific">Symbiodinium natans</name>
    <dbReference type="NCBI Taxonomy" id="878477"/>
    <lineage>
        <taxon>Eukaryota</taxon>
        <taxon>Sar</taxon>
        <taxon>Alveolata</taxon>
        <taxon>Dinophyceae</taxon>
        <taxon>Suessiales</taxon>
        <taxon>Symbiodiniaceae</taxon>
        <taxon>Symbiodinium</taxon>
    </lineage>
</organism>
<sequence length="495" mass="53537">MRSTLGLLCLCWAAADLGTLGGQHSAEDSCRQQLLANSSCCLDQHGDHDVLQRKIARPGTAWPCVPKDGCVSTEGRRGDDLISVPEDATCDSCRILFLHGGSWYYGSPVTDEYRALAAKLAHRTRCVVMLPDFPLLPVGKYVSILTASVKSLQFLSTYQVWESCRPSTPVNMFIGGDSSGGTTALSIVLRWKQDPDILPAHASFAGGIFWSPWTNLMCNTPEYITNAYMHGPPPTDISDHVGDIVFNQRPLENMASFRQNALEYVGSLQMLKDPIASPFFADSEWLGMGTTPALYFAVGSSETILGDTTILAEKAAANGARVVVDIFHGMWHDFPMYSDGCGSGQPLWPGQRAWNNTVEFVRVASIGASAGGAPGNAGGWPLIRYIYDESAQGRAGWFPSKSRPLLLEHGRVEAGGHPWLKALVFMLFGALVGQLVSVGCAPLRTAVQKLLATKRGSRAGPEEMAPLLEPNRVPRQYSSQAVTGRRIGVPRAQPA</sequence>
<evidence type="ECO:0000256" key="3">
    <source>
        <dbReference type="SAM" id="SignalP"/>
    </source>
</evidence>
<dbReference type="EMBL" id="CAJNDS010000846">
    <property type="protein sequence ID" value="CAE7237204.1"/>
    <property type="molecule type" value="Genomic_DNA"/>
</dbReference>
<keyword evidence="6" id="KW-1185">Reference proteome</keyword>
<comment type="caution">
    <text evidence="5">The sequence shown here is derived from an EMBL/GenBank/DDBJ whole genome shotgun (WGS) entry which is preliminary data.</text>
</comment>
<feature type="region of interest" description="Disordered" evidence="2">
    <location>
        <begin position="459"/>
        <end position="481"/>
    </location>
</feature>
<proteinExistence type="predicted"/>
<reference evidence="5" key="1">
    <citation type="submission" date="2021-02" db="EMBL/GenBank/DDBJ databases">
        <authorList>
            <person name="Dougan E. K."/>
            <person name="Rhodes N."/>
            <person name="Thang M."/>
            <person name="Chan C."/>
        </authorList>
    </citation>
    <scope>NUCLEOTIDE SEQUENCE</scope>
</reference>
<gene>
    <name evidence="5" type="primary">est</name>
    <name evidence="5" type="ORF">SNAT2548_LOCUS10288</name>
</gene>
<protein>
    <submittedName>
        <fullName evidence="5">Est protein</fullName>
    </submittedName>
</protein>
<dbReference type="SUPFAM" id="SSF53474">
    <property type="entry name" value="alpha/beta-Hydrolases"/>
    <property type="match status" value="1"/>
</dbReference>
<accession>A0A812L136</accession>
<dbReference type="Gene3D" id="3.40.50.1820">
    <property type="entry name" value="alpha/beta hydrolase"/>
    <property type="match status" value="1"/>
</dbReference>
<dbReference type="Proteomes" id="UP000604046">
    <property type="component" value="Unassembled WGS sequence"/>
</dbReference>
<feature type="signal peptide" evidence="3">
    <location>
        <begin position="1"/>
        <end position="21"/>
    </location>
</feature>
<keyword evidence="1" id="KW-0378">Hydrolase</keyword>
<feature type="chain" id="PRO_5032982673" evidence="3">
    <location>
        <begin position="22"/>
        <end position="495"/>
    </location>
</feature>
<dbReference type="Pfam" id="PF07859">
    <property type="entry name" value="Abhydrolase_3"/>
    <property type="match status" value="1"/>
</dbReference>
<evidence type="ECO:0000256" key="1">
    <source>
        <dbReference type="ARBA" id="ARBA00022801"/>
    </source>
</evidence>
<evidence type="ECO:0000259" key="4">
    <source>
        <dbReference type="Pfam" id="PF07859"/>
    </source>
</evidence>
<feature type="domain" description="Alpha/beta hydrolase fold-3" evidence="4">
    <location>
        <begin position="95"/>
        <end position="335"/>
    </location>
</feature>
<dbReference type="PANTHER" id="PTHR48081">
    <property type="entry name" value="AB HYDROLASE SUPERFAMILY PROTEIN C4A8.06C"/>
    <property type="match status" value="1"/>
</dbReference>
<dbReference type="InterPro" id="IPR013094">
    <property type="entry name" value="AB_hydrolase_3"/>
</dbReference>
<dbReference type="InterPro" id="IPR029058">
    <property type="entry name" value="AB_hydrolase_fold"/>
</dbReference>
<evidence type="ECO:0000256" key="2">
    <source>
        <dbReference type="SAM" id="MobiDB-lite"/>
    </source>
</evidence>
<keyword evidence="3" id="KW-0732">Signal</keyword>
<evidence type="ECO:0000313" key="5">
    <source>
        <dbReference type="EMBL" id="CAE7237204.1"/>
    </source>
</evidence>
<evidence type="ECO:0000313" key="6">
    <source>
        <dbReference type="Proteomes" id="UP000604046"/>
    </source>
</evidence>